<dbReference type="AlphaFoldDB" id="C1E7S3"/>
<dbReference type="KEGG" id="mis:MICPUN_54325"/>
<feature type="compositionally biased region" description="Acidic residues" evidence="1">
    <location>
        <begin position="449"/>
        <end position="467"/>
    </location>
</feature>
<sequence length="494" mass="53058">MSLILVRQEYGGRERPYVMRTNTSGGGHLLHYFCTIIVLLGFSVTFAALAGMRAYLASQDTRTPLVREYNRAVDAWVKTGREAFTTRTDGFAWAVDKAPFGALARRNGTCGDGRTVPGSLAAPEPGQVALGTEDDGIDIARYELTSVLYGVKRAYIAAHDAANAPGLEQVSVEIGRGRAKSNDVDSYTAFSTSFAPYECDVLSVPRSASSGHAGGGGDARNTRNGGTWSPGHGAHGTTEVRCDECSRDDEAGAVTAVTAGCDARCLPGAADRDIVATRRWVRRVVLVRSQVEDGKVAGIMRKPSAATCSLFHGETRTTTHESVWDARLACAHDRAPLTDVDLELEVRARDDPHVLAGELTGCTFHFGRDADENAVAAAFFTLGAFVTLGLATYCVKKRKGFERYDSRLTQFSGWNAWRTPVTAMDFASRDSRSRRGRANESAENAGEQSCDDETDHEGAEDVDVDVDVDVHVDVEADGDGADAAASREAADERV</sequence>
<dbReference type="RefSeq" id="XP_002502774.1">
    <property type="nucleotide sequence ID" value="XM_002502728.1"/>
</dbReference>
<feature type="transmembrane region" description="Helical" evidence="2">
    <location>
        <begin position="29"/>
        <end position="56"/>
    </location>
</feature>
<protein>
    <submittedName>
        <fullName evidence="3">Uncharacterized protein</fullName>
    </submittedName>
</protein>
<feature type="transmembrane region" description="Helical" evidence="2">
    <location>
        <begin position="374"/>
        <end position="395"/>
    </location>
</feature>
<dbReference type="InParanoid" id="C1E7S3"/>
<evidence type="ECO:0000313" key="4">
    <source>
        <dbReference type="Proteomes" id="UP000002009"/>
    </source>
</evidence>
<keyword evidence="2" id="KW-0812">Transmembrane</keyword>
<accession>C1E7S3</accession>
<evidence type="ECO:0000256" key="2">
    <source>
        <dbReference type="SAM" id="Phobius"/>
    </source>
</evidence>
<proteinExistence type="predicted"/>
<keyword evidence="2" id="KW-0472">Membrane</keyword>
<organism evidence="3 4">
    <name type="scientific">Micromonas commoda (strain RCC299 / NOUM17 / CCMP2709)</name>
    <name type="common">Picoplanktonic green alga</name>
    <dbReference type="NCBI Taxonomy" id="296587"/>
    <lineage>
        <taxon>Eukaryota</taxon>
        <taxon>Viridiplantae</taxon>
        <taxon>Chlorophyta</taxon>
        <taxon>Mamiellophyceae</taxon>
        <taxon>Mamiellales</taxon>
        <taxon>Mamiellaceae</taxon>
        <taxon>Micromonas</taxon>
    </lineage>
</organism>
<evidence type="ECO:0000313" key="3">
    <source>
        <dbReference type="EMBL" id="ACO64032.1"/>
    </source>
</evidence>
<name>C1E7S3_MICCC</name>
<dbReference type="EMBL" id="CP001327">
    <property type="protein sequence ID" value="ACO64032.1"/>
    <property type="molecule type" value="Genomic_DNA"/>
</dbReference>
<feature type="compositionally biased region" description="Basic and acidic residues" evidence="1">
    <location>
        <begin position="428"/>
        <end position="440"/>
    </location>
</feature>
<reference evidence="3 4" key="1">
    <citation type="journal article" date="2009" name="Science">
        <title>Green evolution and dynamic adaptations revealed by genomes of the marine picoeukaryotes Micromonas.</title>
        <authorList>
            <person name="Worden A.Z."/>
            <person name="Lee J.H."/>
            <person name="Mock T."/>
            <person name="Rouze P."/>
            <person name="Simmons M.P."/>
            <person name="Aerts A.L."/>
            <person name="Allen A.E."/>
            <person name="Cuvelier M.L."/>
            <person name="Derelle E."/>
            <person name="Everett M.V."/>
            <person name="Foulon E."/>
            <person name="Grimwood J."/>
            <person name="Gundlach H."/>
            <person name="Henrissat B."/>
            <person name="Napoli C."/>
            <person name="McDonald S.M."/>
            <person name="Parker M.S."/>
            <person name="Rombauts S."/>
            <person name="Salamov A."/>
            <person name="Von Dassow P."/>
            <person name="Badger J.H."/>
            <person name="Coutinho P.M."/>
            <person name="Demir E."/>
            <person name="Dubchak I."/>
            <person name="Gentemann C."/>
            <person name="Eikrem W."/>
            <person name="Gready J.E."/>
            <person name="John U."/>
            <person name="Lanier W."/>
            <person name="Lindquist E.A."/>
            <person name="Lucas S."/>
            <person name="Mayer K.F."/>
            <person name="Moreau H."/>
            <person name="Not F."/>
            <person name="Otillar R."/>
            <person name="Panaud O."/>
            <person name="Pangilinan J."/>
            <person name="Paulsen I."/>
            <person name="Piegu B."/>
            <person name="Poliakov A."/>
            <person name="Robbens S."/>
            <person name="Schmutz J."/>
            <person name="Toulza E."/>
            <person name="Wyss T."/>
            <person name="Zelensky A."/>
            <person name="Zhou K."/>
            <person name="Armbrust E.V."/>
            <person name="Bhattacharya D."/>
            <person name="Goodenough U.W."/>
            <person name="Van de Peer Y."/>
            <person name="Grigoriev I.V."/>
        </authorList>
    </citation>
    <scope>NUCLEOTIDE SEQUENCE [LARGE SCALE GENOMIC DNA]</scope>
    <source>
        <strain evidence="4">RCC299 / NOUM17</strain>
    </source>
</reference>
<keyword evidence="4" id="KW-1185">Reference proteome</keyword>
<feature type="region of interest" description="Disordered" evidence="1">
    <location>
        <begin position="208"/>
        <end position="238"/>
    </location>
</feature>
<keyword evidence="2" id="KW-1133">Transmembrane helix</keyword>
<gene>
    <name evidence="3" type="ORF">MICPUN_54325</name>
</gene>
<evidence type="ECO:0000256" key="1">
    <source>
        <dbReference type="SAM" id="MobiDB-lite"/>
    </source>
</evidence>
<dbReference type="GeneID" id="8244412"/>
<feature type="region of interest" description="Disordered" evidence="1">
    <location>
        <begin position="428"/>
        <end position="494"/>
    </location>
</feature>
<dbReference type="Proteomes" id="UP000002009">
    <property type="component" value="Chromosome 6"/>
</dbReference>